<keyword evidence="4" id="KW-1185">Reference proteome</keyword>
<feature type="transmembrane region" description="Helical" evidence="1">
    <location>
        <begin position="221"/>
        <end position="241"/>
    </location>
</feature>
<dbReference type="EMBL" id="CP150886">
    <property type="protein sequence ID" value="WZB85988.1"/>
    <property type="molecule type" value="Genomic_DNA"/>
</dbReference>
<dbReference type="RefSeq" id="WP_353928905.1">
    <property type="nucleotide sequence ID" value="NZ_CP150886.1"/>
</dbReference>
<evidence type="ECO:0000256" key="1">
    <source>
        <dbReference type="SAM" id="Phobius"/>
    </source>
</evidence>
<keyword evidence="1" id="KW-0472">Membrane</keyword>
<sequence>MKYKFKPDFKKLATAVIALSGFLTVGSMTLSAESAQALEFSPAPADFTVSGLAGSNNASPSIPVNIQAPQNGFGNVFNSNFILLGANTGSTSIIAPGLSNGNSIASSPVFTLTPFAVANPITLTFNWAFNGNASGTGSNADNFNILLVKTDESVEELFFSRTAGNAVGRYGFGNVETGVIGSGLLTPGQYQIIINLNENAGSANSAAGFNNIVLSGPPEPVPFGFSTNASLVVFGGVFYGFHQFRKKHSFKKAS</sequence>
<dbReference type="Proteomes" id="UP001483337">
    <property type="component" value="Chromosome"/>
</dbReference>
<keyword evidence="2" id="KW-0732">Signal</keyword>
<accession>A0ABZ2UPB0</accession>
<feature type="chain" id="PRO_5045703114" description="PEP-CTERM sorting domain-containing protein" evidence="2">
    <location>
        <begin position="33"/>
        <end position="254"/>
    </location>
</feature>
<name>A0ABZ2UPB0_9CYAN</name>
<organism evidence="3 4">
    <name type="scientific">Okeanomitos corallinicola TIOX110</name>
    <dbReference type="NCBI Taxonomy" id="3133117"/>
    <lineage>
        <taxon>Bacteria</taxon>
        <taxon>Bacillati</taxon>
        <taxon>Cyanobacteriota</taxon>
        <taxon>Cyanophyceae</taxon>
        <taxon>Nostocales</taxon>
        <taxon>Aphanizomenonaceae</taxon>
        <taxon>Okeanomitos</taxon>
    </lineage>
</organism>
<keyword evidence="1" id="KW-0812">Transmembrane</keyword>
<reference evidence="3 4" key="1">
    <citation type="submission" date="2024-04" db="EMBL/GenBank/DDBJ databases">
        <title>Okeanomitos corallinicola gen. &amp; sp. nov. (Nostocales, Cyanobacteria), a new toxic marine heterocyst-forming cyanobacterium from a coral reef.</title>
        <authorList>
            <person name="Li H."/>
            <person name="Li R."/>
            <person name="Kang J."/>
            <person name="Hii K.S."/>
            <person name="Mohamed H.F."/>
            <person name="Xu X."/>
            <person name="Luo Z."/>
        </authorList>
    </citation>
    <scope>NUCLEOTIDE SEQUENCE [LARGE SCALE GENOMIC DNA]</scope>
    <source>
        <strain evidence="3 4">TIOX110</strain>
    </source>
</reference>
<protein>
    <recommendedName>
        <fullName evidence="5">PEP-CTERM sorting domain-containing protein</fullName>
    </recommendedName>
</protein>
<proteinExistence type="predicted"/>
<keyword evidence="1" id="KW-1133">Transmembrane helix</keyword>
<evidence type="ECO:0000256" key="2">
    <source>
        <dbReference type="SAM" id="SignalP"/>
    </source>
</evidence>
<evidence type="ECO:0008006" key="5">
    <source>
        <dbReference type="Google" id="ProtNLM"/>
    </source>
</evidence>
<feature type="signal peptide" evidence="2">
    <location>
        <begin position="1"/>
        <end position="32"/>
    </location>
</feature>
<evidence type="ECO:0000313" key="3">
    <source>
        <dbReference type="EMBL" id="WZB85988.1"/>
    </source>
</evidence>
<evidence type="ECO:0000313" key="4">
    <source>
        <dbReference type="Proteomes" id="UP001483337"/>
    </source>
</evidence>
<gene>
    <name evidence="3" type="ORF">WJM97_11230</name>
</gene>